<dbReference type="InterPro" id="IPR035969">
    <property type="entry name" value="Rab-GAP_TBC_sf"/>
</dbReference>
<evidence type="ECO:0000256" key="2">
    <source>
        <dbReference type="SAM" id="MobiDB-lite"/>
    </source>
</evidence>
<dbReference type="PROSITE" id="PS50086">
    <property type="entry name" value="TBC_RABGAP"/>
    <property type="match status" value="1"/>
</dbReference>
<dbReference type="KEGG" id="bmor:101744825"/>
<dbReference type="Gene3D" id="1.10.8.270">
    <property type="entry name" value="putative rabgap domain of human tbc1 domain family member 14 like domains"/>
    <property type="match status" value="1"/>
</dbReference>
<dbReference type="CTD" id="9779"/>
<keyword evidence="5" id="KW-1185">Reference proteome</keyword>
<dbReference type="Proteomes" id="UP000005204">
    <property type="component" value="Unassembled WGS sequence"/>
</dbReference>
<evidence type="ECO:0000313" key="5">
    <source>
        <dbReference type="Proteomes" id="UP000005204"/>
    </source>
</evidence>
<feature type="region of interest" description="Disordered" evidence="2">
    <location>
        <begin position="356"/>
        <end position="384"/>
    </location>
</feature>
<dbReference type="InterPro" id="IPR000195">
    <property type="entry name" value="Rab-GAP-TBC_dom"/>
</dbReference>
<dbReference type="SUPFAM" id="SSF47923">
    <property type="entry name" value="Ypt/Rab-GAP domain of gyp1p"/>
    <property type="match status" value="2"/>
</dbReference>
<name>A0A8R2QW88_BOMMO</name>
<dbReference type="SMART" id="SM00164">
    <property type="entry name" value="TBC"/>
    <property type="match status" value="1"/>
</dbReference>
<feature type="domain" description="Rab-GAP TBC" evidence="3">
    <location>
        <begin position="40"/>
        <end position="300"/>
    </location>
</feature>
<reference evidence="5" key="1">
    <citation type="journal article" date="2008" name="Insect Biochem. Mol. Biol.">
        <title>The genome of a lepidopteran model insect, the silkworm Bombyx mori.</title>
        <authorList>
            <consortium name="International Silkworm Genome Consortium"/>
        </authorList>
    </citation>
    <scope>NUCLEOTIDE SEQUENCE [LARGE SCALE GENOMIC DNA]</scope>
    <source>
        <strain evidence="5">p50T</strain>
    </source>
</reference>
<dbReference type="Gene3D" id="1.10.472.80">
    <property type="entry name" value="Ypt/Rab-GAP domain of gyp1p, domain 3"/>
    <property type="match status" value="1"/>
</dbReference>
<dbReference type="PANTHER" id="PTHR22957">
    <property type="entry name" value="TBC1 DOMAIN FAMILY MEMBER GTPASE-ACTIVATING PROTEIN"/>
    <property type="match status" value="1"/>
</dbReference>
<evidence type="ECO:0000256" key="1">
    <source>
        <dbReference type="ARBA" id="ARBA00022468"/>
    </source>
</evidence>
<evidence type="ECO:0000259" key="3">
    <source>
        <dbReference type="PROSITE" id="PS50086"/>
    </source>
</evidence>
<proteinExistence type="predicted"/>
<reference evidence="4" key="2">
    <citation type="submission" date="2022-06" db="UniProtKB">
        <authorList>
            <consortium name="EnsemblMetazoa"/>
        </authorList>
    </citation>
    <scope>IDENTIFICATION</scope>
    <source>
        <strain evidence="4">p50T (Dazao)</strain>
    </source>
</reference>
<dbReference type="GO" id="GO:0005737">
    <property type="term" value="C:cytoplasm"/>
    <property type="evidence" value="ECO:0007669"/>
    <property type="project" value="UniProtKB-ARBA"/>
</dbReference>
<dbReference type="RefSeq" id="XP_037868808.1">
    <property type="nucleotide sequence ID" value="XM_038012880.2"/>
</dbReference>
<dbReference type="GO" id="GO:0005096">
    <property type="term" value="F:GTPase activator activity"/>
    <property type="evidence" value="ECO:0007669"/>
    <property type="project" value="UniProtKB-KW"/>
</dbReference>
<evidence type="ECO:0000313" key="4">
    <source>
        <dbReference type="EnsemblMetazoa" id="XP_037868808.1"/>
    </source>
</evidence>
<dbReference type="Pfam" id="PF00566">
    <property type="entry name" value="RabGAP-TBC"/>
    <property type="match status" value="1"/>
</dbReference>
<dbReference type="EnsemblMetazoa" id="XM_038012880.1">
    <property type="protein sequence ID" value="XP_037868808.1"/>
    <property type="gene ID" value="LOC101744825"/>
</dbReference>
<dbReference type="FunFam" id="1.10.8.270:FF:000011">
    <property type="entry name" value="TBC1 domain family member 5"/>
    <property type="match status" value="1"/>
</dbReference>
<keyword evidence="1" id="KW-0343">GTPase activation</keyword>
<dbReference type="AlphaFoldDB" id="A0A8R2QW88"/>
<dbReference type="GeneID" id="101744825"/>
<protein>
    <recommendedName>
        <fullName evidence="3">Rab-GAP TBC domain-containing protein</fullName>
    </recommendedName>
</protein>
<dbReference type="PANTHER" id="PTHR22957:SF337">
    <property type="entry name" value="TBC1 DOMAIN FAMILY MEMBER 5"/>
    <property type="match status" value="1"/>
</dbReference>
<feature type="compositionally biased region" description="Basic and acidic residues" evidence="2">
    <location>
        <begin position="369"/>
        <end position="384"/>
    </location>
</feature>
<accession>A0A8R2QW88</accession>
<sequence length="539" mass="60579">MDQNSAKTPSLPNNGTEGIDFDLEQPLWCLEELQKAAIEHRLLRPRSLAWAIMLNALPPPNADIVSRLKCHRNFYDDLKVKLSMDPRAVIGDDPLSQNDKSAWRQHFCDNELKTVILQDVVRTFPDELYFREKDVQDLMVRVLFYWARSHSHVGYRQGMHEILAPLLFELYLDRKFAPRAISDKLKIILDEDYLEHDSYMLFNTVMQGLERFYVTGDVVPSPSGRMPSSRMIHNPNEVVRYLEKVKEDYLFPLDPELATHLTNFNISLELFGIRWLRLLFGREFPRAQLAPLWGFLFAQGPALPRLHYVVVAALLAARASLLDNDPGAVLSALMRPSHASAAHVCALALHLWRPLEHPRPPPPPPPRAADSHPAEPTRERRETWNIEVVGSEAVSSGSESEGVAEGGDVSRSLAALAVLRAHLPPAAAALAAALPRPPPDALPHLRRILHLAALLQCKNHTLIDVETALEAAEGQQPTDNIGRKQLVPVTAIAVKNKPNKQNFGPLNKVKEVQLKVFHQVECDRAGDLPCLDPLRLRTE</sequence>
<organism evidence="4 5">
    <name type="scientific">Bombyx mori</name>
    <name type="common">Silk moth</name>
    <dbReference type="NCBI Taxonomy" id="7091"/>
    <lineage>
        <taxon>Eukaryota</taxon>
        <taxon>Metazoa</taxon>
        <taxon>Ecdysozoa</taxon>
        <taxon>Arthropoda</taxon>
        <taxon>Hexapoda</taxon>
        <taxon>Insecta</taxon>
        <taxon>Pterygota</taxon>
        <taxon>Neoptera</taxon>
        <taxon>Endopterygota</taxon>
        <taxon>Lepidoptera</taxon>
        <taxon>Glossata</taxon>
        <taxon>Ditrysia</taxon>
        <taxon>Bombycoidea</taxon>
        <taxon>Bombycidae</taxon>
        <taxon>Bombycinae</taxon>
        <taxon>Bombyx</taxon>
    </lineage>
</organism>